<dbReference type="PANTHER" id="PTHR11059">
    <property type="entry name" value="DNA REPAIR PROTEIN RECN"/>
    <property type="match status" value="1"/>
</dbReference>
<evidence type="ECO:0000256" key="9">
    <source>
        <dbReference type="SAM" id="Coils"/>
    </source>
</evidence>
<sequence length="623" mass="68483">MLLSLCIDNFALIDHLELDFGQGLNVLTGETGAGKSIILDAIDTVLGGKPPGRAVRTGAEKATIEAHFQMRPTLLEWCEQAEIDVDDDALICSREIGGSGQRNRNRINGVLVNKQQMQSLRDRLVEITAQGQTVQLGNPALQRDWLDSFGGTAIFKQRAVVAKAFEVAQQAKKALEERLKLESQRQQQLDLFEYQLAELKEAQLTEPDEMEQLENEQQRLSHTVDLQQQSYTIYQMLYDNETGNTPPCSELLGDAERILQNMAEIDRELQPIADAVTNALAQVESAGKDINSYGKSLEADPQRLDEVQERINVLKQILRKYAPTLEEAINLRDSLQAQVDELTGNGQSLEELEADVEKCQTELADACAVLTNLRKVEAHKLEKQLVDELKPLAMDKVQFQVGITPITPGTYGGDKITYLFSPNPGEPLQPLVDVASGGEMSRFLLALQACFSQVDGVGTLVFDEIDAGVSGRVANSIAEKLHHLSHHQQVLCVTHQPIIAAMADAHYRVRKEVIGENGKPVKRASAKDDSLRTVVRLEPLDMDERRLELATIAAGDVVKDEDGSAKATFDFADSLLAQAEKLRASRGRVVAAAKTKKTKAKPAAAKTAKTATKTIAKRKAKAK</sequence>
<evidence type="ECO:0000256" key="4">
    <source>
        <dbReference type="ARBA" id="ARBA00022741"/>
    </source>
</evidence>
<dbReference type="GO" id="GO:0006281">
    <property type="term" value="P:DNA repair"/>
    <property type="evidence" value="ECO:0007669"/>
    <property type="project" value="UniProtKB-KW"/>
</dbReference>
<dbReference type="PIRSF" id="PIRSF003128">
    <property type="entry name" value="RecN"/>
    <property type="match status" value="1"/>
</dbReference>
<dbReference type="InterPro" id="IPR003395">
    <property type="entry name" value="RecF/RecN/SMC_N"/>
</dbReference>
<keyword evidence="4" id="KW-0547">Nucleotide-binding</keyword>
<evidence type="ECO:0000256" key="7">
    <source>
        <dbReference type="ARBA" id="ARBA00023204"/>
    </source>
</evidence>
<evidence type="ECO:0000313" key="12">
    <source>
        <dbReference type="EMBL" id="MBE9032015.1"/>
    </source>
</evidence>
<evidence type="ECO:0000256" key="5">
    <source>
        <dbReference type="ARBA" id="ARBA00022763"/>
    </source>
</evidence>
<evidence type="ECO:0000256" key="1">
    <source>
        <dbReference type="ARBA" id="ARBA00003618"/>
    </source>
</evidence>
<comment type="function">
    <text evidence="1">May be involved in recombinational repair of damaged DNA.</text>
</comment>
<dbReference type="NCBIfam" id="TIGR00634">
    <property type="entry name" value="recN"/>
    <property type="match status" value="1"/>
</dbReference>
<reference evidence="12" key="1">
    <citation type="submission" date="2020-10" db="EMBL/GenBank/DDBJ databases">
        <authorList>
            <person name="Castelo-Branco R."/>
            <person name="Eusebio N."/>
            <person name="Adriana R."/>
            <person name="Vieira A."/>
            <person name="Brugerolle De Fraissinette N."/>
            <person name="Rezende De Castro R."/>
            <person name="Schneider M.P."/>
            <person name="Vasconcelos V."/>
            <person name="Leao P.N."/>
        </authorList>
    </citation>
    <scope>NUCLEOTIDE SEQUENCE</scope>
    <source>
        <strain evidence="12">LEGE 11480</strain>
    </source>
</reference>
<dbReference type="GO" id="GO:0006310">
    <property type="term" value="P:DNA recombination"/>
    <property type="evidence" value="ECO:0007669"/>
    <property type="project" value="InterPro"/>
</dbReference>
<dbReference type="GO" id="GO:0005524">
    <property type="term" value="F:ATP binding"/>
    <property type="evidence" value="ECO:0007669"/>
    <property type="project" value="UniProtKB-KW"/>
</dbReference>
<accession>A0A928Z690</accession>
<dbReference type="InterPro" id="IPR004604">
    <property type="entry name" value="DNA_recomb/repair_RecN"/>
</dbReference>
<proteinExistence type="inferred from homology"/>
<name>A0A928Z690_9CYAN</name>
<feature type="compositionally biased region" description="Low complexity" evidence="10">
    <location>
        <begin position="601"/>
        <end position="614"/>
    </location>
</feature>
<dbReference type="PANTHER" id="PTHR11059:SF0">
    <property type="entry name" value="DNA REPAIR PROTEIN RECN"/>
    <property type="match status" value="1"/>
</dbReference>
<evidence type="ECO:0000256" key="8">
    <source>
        <dbReference type="ARBA" id="ARBA00033408"/>
    </source>
</evidence>
<dbReference type="CDD" id="cd03241">
    <property type="entry name" value="ABC_RecN"/>
    <property type="match status" value="2"/>
</dbReference>
<protein>
    <recommendedName>
        <fullName evidence="3">DNA repair protein RecN</fullName>
    </recommendedName>
    <alternativeName>
        <fullName evidence="8">Recombination protein N</fullName>
    </alternativeName>
</protein>
<organism evidence="12 13">
    <name type="scientific">Romeriopsis navalis LEGE 11480</name>
    <dbReference type="NCBI Taxonomy" id="2777977"/>
    <lineage>
        <taxon>Bacteria</taxon>
        <taxon>Bacillati</taxon>
        <taxon>Cyanobacteriota</taxon>
        <taxon>Cyanophyceae</taxon>
        <taxon>Leptolyngbyales</taxon>
        <taxon>Leptolyngbyaceae</taxon>
        <taxon>Romeriopsis</taxon>
        <taxon>Romeriopsis navalis</taxon>
    </lineage>
</organism>
<keyword evidence="5" id="KW-0227">DNA damage</keyword>
<dbReference type="AlphaFoldDB" id="A0A928Z690"/>
<evidence type="ECO:0000256" key="2">
    <source>
        <dbReference type="ARBA" id="ARBA00009441"/>
    </source>
</evidence>
<evidence type="ECO:0000256" key="3">
    <source>
        <dbReference type="ARBA" id="ARBA00021315"/>
    </source>
</evidence>
<gene>
    <name evidence="12" type="primary">recN</name>
    <name evidence="12" type="ORF">IQ266_19955</name>
</gene>
<dbReference type="GO" id="GO:0009432">
    <property type="term" value="P:SOS response"/>
    <property type="evidence" value="ECO:0007669"/>
    <property type="project" value="TreeGrafter"/>
</dbReference>
<comment type="caution">
    <text evidence="12">The sequence shown here is derived from an EMBL/GenBank/DDBJ whole genome shotgun (WGS) entry which is preliminary data.</text>
</comment>
<dbReference type="Pfam" id="PF02463">
    <property type="entry name" value="SMC_N"/>
    <property type="match status" value="1"/>
</dbReference>
<dbReference type="Gene3D" id="3.40.50.300">
    <property type="entry name" value="P-loop containing nucleotide triphosphate hydrolases"/>
    <property type="match status" value="2"/>
</dbReference>
<dbReference type="Proteomes" id="UP000625316">
    <property type="component" value="Unassembled WGS sequence"/>
</dbReference>
<keyword evidence="7" id="KW-0234">DNA repair</keyword>
<evidence type="ECO:0000256" key="6">
    <source>
        <dbReference type="ARBA" id="ARBA00022840"/>
    </source>
</evidence>
<feature type="domain" description="RecF/RecN/SMC N-terminal" evidence="11">
    <location>
        <begin position="3"/>
        <end position="511"/>
    </location>
</feature>
<evidence type="ECO:0000256" key="10">
    <source>
        <dbReference type="SAM" id="MobiDB-lite"/>
    </source>
</evidence>
<dbReference type="RefSeq" id="WP_264326840.1">
    <property type="nucleotide sequence ID" value="NZ_JADEXQ010000084.1"/>
</dbReference>
<feature type="coiled-coil region" evidence="9">
    <location>
        <begin position="325"/>
        <end position="369"/>
    </location>
</feature>
<dbReference type="EMBL" id="JADEXQ010000084">
    <property type="protein sequence ID" value="MBE9032015.1"/>
    <property type="molecule type" value="Genomic_DNA"/>
</dbReference>
<keyword evidence="6" id="KW-0067">ATP-binding</keyword>
<dbReference type="SUPFAM" id="SSF52540">
    <property type="entry name" value="P-loop containing nucleoside triphosphate hydrolases"/>
    <property type="match status" value="1"/>
</dbReference>
<evidence type="ECO:0000259" key="11">
    <source>
        <dbReference type="Pfam" id="PF02463"/>
    </source>
</evidence>
<keyword evidence="13" id="KW-1185">Reference proteome</keyword>
<feature type="region of interest" description="Disordered" evidence="10">
    <location>
        <begin position="593"/>
        <end position="623"/>
    </location>
</feature>
<comment type="similarity">
    <text evidence="2">Belongs to the RecN family.</text>
</comment>
<dbReference type="InterPro" id="IPR027417">
    <property type="entry name" value="P-loop_NTPase"/>
</dbReference>
<dbReference type="GO" id="GO:0043590">
    <property type="term" value="C:bacterial nucleoid"/>
    <property type="evidence" value="ECO:0007669"/>
    <property type="project" value="TreeGrafter"/>
</dbReference>
<evidence type="ECO:0000313" key="13">
    <source>
        <dbReference type="Proteomes" id="UP000625316"/>
    </source>
</evidence>
<keyword evidence="9" id="KW-0175">Coiled coil</keyword>